<dbReference type="Gene3D" id="3.30.1050.10">
    <property type="entry name" value="SCP2 sterol-binding domain"/>
    <property type="match status" value="1"/>
</dbReference>
<dbReference type="Pfam" id="PF02036">
    <property type="entry name" value="SCP2"/>
    <property type="match status" value="1"/>
</dbReference>
<protein>
    <recommendedName>
        <fullName evidence="1">SCP2 domain-containing protein</fullName>
    </recommendedName>
</protein>
<evidence type="ECO:0000313" key="3">
    <source>
        <dbReference type="Proteomes" id="UP000242381"/>
    </source>
</evidence>
<gene>
    <name evidence="2" type="ORF">BCV71DRAFT_183348</name>
</gene>
<proteinExistence type="predicted"/>
<dbReference type="SUPFAM" id="SSF55718">
    <property type="entry name" value="SCP-like"/>
    <property type="match status" value="1"/>
</dbReference>
<reference evidence="2 3" key="1">
    <citation type="journal article" date="2016" name="Proc. Natl. Acad. Sci. U.S.A.">
        <title>Lipid metabolic changes in an early divergent fungus govern the establishment of a mutualistic symbiosis with endobacteria.</title>
        <authorList>
            <person name="Lastovetsky O.A."/>
            <person name="Gaspar M.L."/>
            <person name="Mondo S.J."/>
            <person name="LaButti K.M."/>
            <person name="Sandor L."/>
            <person name="Grigoriev I.V."/>
            <person name="Henry S.A."/>
            <person name="Pawlowska T.E."/>
        </authorList>
    </citation>
    <scope>NUCLEOTIDE SEQUENCE [LARGE SCALE GENOMIC DNA]</scope>
    <source>
        <strain evidence="2 3">ATCC 11559</strain>
    </source>
</reference>
<dbReference type="OMA" id="PAATWYL"/>
<dbReference type="AlphaFoldDB" id="A0A1X0RWN1"/>
<evidence type="ECO:0000259" key="1">
    <source>
        <dbReference type="Pfam" id="PF02036"/>
    </source>
</evidence>
<dbReference type="InterPro" id="IPR036527">
    <property type="entry name" value="SCP2_sterol-bd_dom_sf"/>
</dbReference>
<accession>A0A1X0RWN1</accession>
<dbReference type="EMBL" id="KV921384">
    <property type="protein sequence ID" value="ORE16473.1"/>
    <property type="molecule type" value="Genomic_DNA"/>
</dbReference>
<dbReference type="Proteomes" id="UP000242381">
    <property type="component" value="Unassembled WGS sequence"/>
</dbReference>
<name>A0A1X0RWN1_RHIZD</name>
<dbReference type="InterPro" id="IPR003033">
    <property type="entry name" value="SCP2_sterol-bd_dom"/>
</dbReference>
<feature type="domain" description="SCP2" evidence="1">
    <location>
        <begin position="61"/>
        <end position="106"/>
    </location>
</feature>
<sequence length="133" mass="15180">MTENNNKQPLVADVLLPEIEKQLIQDDSLWPNIKGLYVIHPIITTHKDMIKRAKVFKVKTIKIQVEDHDLLNFITGGLTGVKAYMAGRIKVRGDLVLAQKLEEVFEKAGGRERAIEFMKNNEDFFKKTNTSSL</sequence>
<evidence type="ECO:0000313" key="2">
    <source>
        <dbReference type="EMBL" id="ORE16473.1"/>
    </source>
</evidence>
<dbReference type="VEuPathDB" id="FungiDB:BCV72DRAFT_215604"/>
<organism evidence="2 3">
    <name type="scientific">Rhizopus microsporus</name>
    <dbReference type="NCBI Taxonomy" id="58291"/>
    <lineage>
        <taxon>Eukaryota</taxon>
        <taxon>Fungi</taxon>
        <taxon>Fungi incertae sedis</taxon>
        <taxon>Mucoromycota</taxon>
        <taxon>Mucoromycotina</taxon>
        <taxon>Mucoromycetes</taxon>
        <taxon>Mucorales</taxon>
        <taxon>Mucorineae</taxon>
        <taxon>Rhizopodaceae</taxon>
        <taxon>Rhizopus</taxon>
    </lineage>
</organism>